<protein>
    <submittedName>
        <fullName evidence="2">Uncharacterized protein</fullName>
    </submittedName>
</protein>
<keyword evidence="1" id="KW-1133">Transmembrane helix</keyword>
<reference evidence="2" key="1">
    <citation type="submission" date="2009-10" db="EMBL/GenBank/DDBJ databases">
        <title>Diversity of trophic interactions inside an arsenic-rich microbial ecosystem.</title>
        <authorList>
            <person name="Bertin P.N."/>
            <person name="Heinrich-Salmeron A."/>
            <person name="Pelletier E."/>
            <person name="Goulhen-Chollet F."/>
            <person name="Arsene-Ploetze F."/>
            <person name="Gallien S."/>
            <person name="Calteau A."/>
            <person name="Vallenet D."/>
            <person name="Casiot C."/>
            <person name="Chane-Woon-Ming B."/>
            <person name="Giloteaux L."/>
            <person name="Barakat M."/>
            <person name="Bonnefoy V."/>
            <person name="Bruneel O."/>
            <person name="Chandler M."/>
            <person name="Cleiss J."/>
            <person name="Duran R."/>
            <person name="Elbaz-Poulichet F."/>
            <person name="Fonknechten N."/>
            <person name="Lauga B."/>
            <person name="Mornico D."/>
            <person name="Ortet P."/>
            <person name="Schaeffer C."/>
            <person name="Siguier P."/>
            <person name="Alexander Thil Smith A."/>
            <person name="Van Dorsselaer A."/>
            <person name="Weissenbach J."/>
            <person name="Medigue C."/>
            <person name="Le Paslier D."/>
        </authorList>
    </citation>
    <scope>NUCLEOTIDE SEQUENCE</scope>
</reference>
<keyword evidence="1" id="KW-0472">Membrane</keyword>
<feature type="transmembrane region" description="Helical" evidence="1">
    <location>
        <begin position="6"/>
        <end position="23"/>
    </location>
</feature>
<keyword evidence="1" id="KW-0812">Transmembrane</keyword>
<dbReference type="EMBL" id="CABR01000147">
    <property type="protein sequence ID" value="CBI11493.1"/>
    <property type="molecule type" value="Genomic_DNA"/>
</dbReference>
<name>E6QW70_9ZZZZ</name>
<dbReference type="AlphaFoldDB" id="E6QW70"/>
<organism evidence="2">
    <name type="scientific">mine drainage metagenome</name>
    <dbReference type="NCBI Taxonomy" id="410659"/>
    <lineage>
        <taxon>unclassified sequences</taxon>
        <taxon>metagenomes</taxon>
        <taxon>ecological metagenomes</taxon>
    </lineage>
</organism>
<sequence length="46" mass="5028">MSNDYIALAIISVILIGGGLFLLSQAKSYRAKRNQSKDHQNGVKHA</sequence>
<evidence type="ECO:0000256" key="1">
    <source>
        <dbReference type="SAM" id="Phobius"/>
    </source>
</evidence>
<evidence type="ECO:0000313" key="2">
    <source>
        <dbReference type="EMBL" id="CBI11493.1"/>
    </source>
</evidence>
<gene>
    <name evidence="2" type="ORF">CARN7_2324</name>
</gene>
<comment type="caution">
    <text evidence="2">The sequence shown here is derived from an EMBL/GenBank/DDBJ whole genome shotgun (WGS) entry which is preliminary data.</text>
</comment>
<accession>E6QW70</accession>
<proteinExistence type="predicted"/>